<sequence>MFAGALPDDRCAVRAWEAAAQRFADGRWSPSRRVHGMSRSRLFLLWSLLAIMGAAHRRNRGDDGGGADFFD</sequence>
<keyword evidence="2" id="KW-1185">Reference proteome</keyword>
<dbReference type="Proteomes" id="UP001500416">
    <property type="component" value="Unassembled WGS sequence"/>
</dbReference>
<evidence type="ECO:0000313" key="2">
    <source>
        <dbReference type="Proteomes" id="UP001500416"/>
    </source>
</evidence>
<name>A0ABN0UBI7_9PSEU</name>
<gene>
    <name evidence="1" type="ORF">GCM10010492_50590</name>
</gene>
<protein>
    <submittedName>
        <fullName evidence="1">Uncharacterized protein</fullName>
    </submittedName>
</protein>
<organism evidence="1 2">
    <name type="scientific">Saccharothrix mutabilis subsp. mutabilis</name>
    <dbReference type="NCBI Taxonomy" id="66855"/>
    <lineage>
        <taxon>Bacteria</taxon>
        <taxon>Bacillati</taxon>
        <taxon>Actinomycetota</taxon>
        <taxon>Actinomycetes</taxon>
        <taxon>Pseudonocardiales</taxon>
        <taxon>Pseudonocardiaceae</taxon>
        <taxon>Saccharothrix</taxon>
    </lineage>
</organism>
<comment type="caution">
    <text evidence="1">The sequence shown here is derived from an EMBL/GenBank/DDBJ whole genome shotgun (WGS) entry which is preliminary data.</text>
</comment>
<accession>A0ABN0UBI7</accession>
<reference evidence="1 2" key="1">
    <citation type="journal article" date="2019" name="Int. J. Syst. Evol. Microbiol.">
        <title>The Global Catalogue of Microorganisms (GCM) 10K type strain sequencing project: providing services to taxonomists for standard genome sequencing and annotation.</title>
        <authorList>
            <consortium name="The Broad Institute Genomics Platform"/>
            <consortium name="The Broad Institute Genome Sequencing Center for Infectious Disease"/>
            <person name="Wu L."/>
            <person name="Ma J."/>
        </authorList>
    </citation>
    <scope>NUCLEOTIDE SEQUENCE [LARGE SCALE GENOMIC DNA]</scope>
    <source>
        <strain evidence="1 2">JCM 3380</strain>
    </source>
</reference>
<proteinExistence type="predicted"/>
<dbReference type="EMBL" id="BAAABU010000013">
    <property type="protein sequence ID" value="GAA0245121.1"/>
    <property type="molecule type" value="Genomic_DNA"/>
</dbReference>
<evidence type="ECO:0000313" key="1">
    <source>
        <dbReference type="EMBL" id="GAA0245121.1"/>
    </source>
</evidence>